<protein>
    <recommendedName>
        <fullName evidence="3">Aminoglycoside phosphotransferase domain-containing protein</fullName>
    </recommendedName>
</protein>
<dbReference type="InterPro" id="IPR011009">
    <property type="entry name" value="Kinase-like_dom_sf"/>
</dbReference>
<dbReference type="RefSeq" id="XP_040634889.1">
    <property type="nucleotide sequence ID" value="XM_040787470.1"/>
</dbReference>
<name>A0A017S3J2_ASPRC</name>
<evidence type="ECO:0000313" key="1">
    <source>
        <dbReference type="EMBL" id="EYE91199.1"/>
    </source>
</evidence>
<dbReference type="EMBL" id="KK088447">
    <property type="protein sequence ID" value="EYE91199.1"/>
    <property type="molecule type" value="Genomic_DNA"/>
</dbReference>
<gene>
    <name evidence="1" type="ORF">EURHEDRAFT_547143</name>
</gene>
<accession>A0A017S3J2</accession>
<reference evidence="2" key="1">
    <citation type="journal article" date="2014" name="Nat. Commun.">
        <title>Genomic adaptations of the halophilic Dead Sea filamentous fungus Eurotium rubrum.</title>
        <authorList>
            <person name="Kis-Papo T."/>
            <person name="Weig A.R."/>
            <person name="Riley R."/>
            <person name="Persoh D."/>
            <person name="Salamov A."/>
            <person name="Sun H."/>
            <person name="Lipzen A."/>
            <person name="Wasser S.P."/>
            <person name="Rambold G."/>
            <person name="Grigoriev I.V."/>
            <person name="Nevo E."/>
        </authorList>
    </citation>
    <scope>NUCLEOTIDE SEQUENCE [LARGE SCALE GENOMIC DNA]</scope>
    <source>
        <strain evidence="2">CBS 135680</strain>
    </source>
</reference>
<dbReference type="GeneID" id="63702594"/>
<dbReference type="SUPFAM" id="SSF56112">
    <property type="entry name" value="Protein kinase-like (PK-like)"/>
    <property type="match status" value="1"/>
</dbReference>
<organism evidence="1 2">
    <name type="scientific">Aspergillus ruber (strain CBS 135680)</name>
    <dbReference type="NCBI Taxonomy" id="1388766"/>
    <lineage>
        <taxon>Eukaryota</taxon>
        <taxon>Fungi</taxon>
        <taxon>Dikarya</taxon>
        <taxon>Ascomycota</taxon>
        <taxon>Pezizomycotina</taxon>
        <taxon>Eurotiomycetes</taxon>
        <taxon>Eurotiomycetidae</taxon>
        <taxon>Eurotiales</taxon>
        <taxon>Aspergillaceae</taxon>
        <taxon>Aspergillus</taxon>
        <taxon>Aspergillus subgen. Aspergillus</taxon>
    </lineage>
</organism>
<keyword evidence="2" id="KW-1185">Reference proteome</keyword>
<dbReference type="AlphaFoldDB" id="A0A017S3J2"/>
<sequence>MTQCKSGQQVVAKLYIFIYMDDDGFYTNPFLVADKEYTNETAAYQALSGLQGSKIPLYYRTYSLDIPVPGPKEDKRSVRLILIDFIPEPFMLEAEPCGFSQEARQKIMKSNMSFCDLHPRNIMLTDRGTVFIDLGDIDQVIPGMYISPLLWWREAQDRTYRFENWIEWDWQRWLEAKFGYTAATIKPETHERFLLSSLAKCSNSLPSLF</sequence>
<evidence type="ECO:0008006" key="3">
    <source>
        <dbReference type="Google" id="ProtNLM"/>
    </source>
</evidence>
<dbReference type="Proteomes" id="UP000019804">
    <property type="component" value="Unassembled WGS sequence"/>
</dbReference>
<dbReference type="HOGENOM" id="CLU_044881_2_1_1"/>
<proteinExistence type="predicted"/>
<dbReference type="OrthoDB" id="4267316at2759"/>
<evidence type="ECO:0000313" key="2">
    <source>
        <dbReference type="Proteomes" id="UP000019804"/>
    </source>
</evidence>